<evidence type="ECO:0000313" key="4">
    <source>
        <dbReference type="EMBL" id="PQQ12299.1"/>
    </source>
</evidence>
<name>A0A314Z0D6_PRUYE</name>
<keyword evidence="2" id="KW-0472">Membrane</keyword>
<feature type="compositionally biased region" description="Polar residues" evidence="1">
    <location>
        <begin position="49"/>
        <end position="64"/>
    </location>
</feature>
<keyword evidence="2" id="KW-1133">Transmembrane helix</keyword>
<proteinExistence type="predicted"/>
<feature type="chain" id="PRO_5016465612" evidence="3">
    <location>
        <begin position="18"/>
        <end position="184"/>
    </location>
</feature>
<evidence type="ECO:0000256" key="3">
    <source>
        <dbReference type="SAM" id="SignalP"/>
    </source>
</evidence>
<evidence type="ECO:0000256" key="1">
    <source>
        <dbReference type="SAM" id="MobiDB-lite"/>
    </source>
</evidence>
<reference evidence="4 5" key="1">
    <citation type="submission" date="2018-02" db="EMBL/GenBank/DDBJ databases">
        <title>Draft genome of wild Prunus yedoensis var. nudiflora.</title>
        <authorList>
            <person name="Baek S."/>
            <person name="Kim J.-H."/>
            <person name="Choi K."/>
            <person name="Kim G.-B."/>
            <person name="Cho A."/>
            <person name="Jang H."/>
            <person name="Shin C.-H."/>
            <person name="Yu H.-J."/>
            <person name="Mun J.-H."/>
        </authorList>
    </citation>
    <scope>NUCLEOTIDE SEQUENCE [LARGE SCALE GENOMIC DNA]</scope>
    <source>
        <strain evidence="5">cv. Jeju island</strain>
        <tissue evidence="4">Leaf</tissue>
    </source>
</reference>
<keyword evidence="5" id="KW-1185">Reference proteome</keyword>
<dbReference type="AlphaFoldDB" id="A0A314Z0D6"/>
<dbReference type="EMBL" id="PJQY01000362">
    <property type="protein sequence ID" value="PQQ12299.1"/>
    <property type="molecule type" value="Genomic_DNA"/>
</dbReference>
<evidence type="ECO:0000313" key="5">
    <source>
        <dbReference type="Proteomes" id="UP000250321"/>
    </source>
</evidence>
<dbReference type="Proteomes" id="UP000250321">
    <property type="component" value="Unassembled WGS sequence"/>
</dbReference>
<accession>A0A314Z0D6</accession>
<keyword evidence="2" id="KW-0812">Transmembrane</keyword>
<gene>
    <name evidence="4" type="ORF">Pyn_25028</name>
</gene>
<keyword evidence="3" id="KW-0732">Signal</keyword>
<feature type="transmembrane region" description="Helical" evidence="2">
    <location>
        <begin position="134"/>
        <end position="155"/>
    </location>
</feature>
<feature type="signal peptide" evidence="3">
    <location>
        <begin position="1"/>
        <end position="17"/>
    </location>
</feature>
<evidence type="ECO:0000256" key="2">
    <source>
        <dbReference type="SAM" id="Phobius"/>
    </source>
</evidence>
<feature type="region of interest" description="Disordered" evidence="1">
    <location>
        <begin position="42"/>
        <end position="66"/>
    </location>
</feature>
<protein>
    <submittedName>
        <fullName evidence="4">Uncharacterized protein</fullName>
    </submittedName>
</protein>
<comment type="caution">
    <text evidence="4">The sequence shown here is derived from an EMBL/GenBank/DDBJ whole genome shotgun (WGS) entry which is preliminary data.</text>
</comment>
<organism evidence="4 5">
    <name type="scientific">Prunus yedoensis var. nudiflora</name>
    <dbReference type="NCBI Taxonomy" id="2094558"/>
    <lineage>
        <taxon>Eukaryota</taxon>
        <taxon>Viridiplantae</taxon>
        <taxon>Streptophyta</taxon>
        <taxon>Embryophyta</taxon>
        <taxon>Tracheophyta</taxon>
        <taxon>Spermatophyta</taxon>
        <taxon>Magnoliopsida</taxon>
        <taxon>eudicotyledons</taxon>
        <taxon>Gunneridae</taxon>
        <taxon>Pentapetalae</taxon>
        <taxon>rosids</taxon>
        <taxon>fabids</taxon>
        <taxon>Rosales</taxon>
        <taxon>Rosaceae</taxon>
        <taxon>Amygdaloideae</taxon>
        <taxon>Amygdaleae</taxon>
        <taxon>Prunus</taxon>
    </lineage>
</organism>
<sequence length="184" mass="20637">MASKWATLSLRPSLVFGHTALYCCPLIVTRPTQSLDPIPFFSSSSSPPTRNWNIQSPANTQQNRRGPVKRYFQTHRNNSSQPSTLLFPSSNFLHSAPSGPAVALIFLWLGERIIPRAVDIFTLNATKIRKPFSLFFYIFYINKRLGFFTLVSAAAQGRRIRKKKKKNLTLFSTASAPRAFAATG</sequence>